<dbReference type="GO" id="GO:0006935">
    <property type="term" value="P:chemotaxis"/>
    <property type="evidence" value="ECO:0007669"/>
    <property type="project" value="TreeGrafter"/>
</dbReference>
<dbReference type="InterPro" id="IPR051310">
    <property type="entry name" value="MCP_chemotaxis"/>
</dbReference>
<dbReference type="Pfam" id="PF00015">
    <property type="entry name" value="MCPsignal"/>
    <property type="match status" value="1"/>
</dbReference>
<dbReference type="Proteomes" id="UP000197003">
    <property type="component" value="Chromosome"/>
</dbReference>
<keyword evidence="4" id="KW-0807">Transducer</keyword>
<evidence type="ECO:0000256" key="5">
    <source>
        <dbReference type="SAM" id="MobiDB-lite"/>
    </source>
</evidence>
<keyword evidence="6" id="KW-0472">Membrane</keyword>
<dbReference type="CDD" id="cd11386">
    <property type="entry name" value="MCP_signal"/>
    <property type="match status" value="1"/>
</dbReference>
<evidence type="ECO:0000256" key="1">
    <source>
        <dbReference type="ARBA" id="ARBA00004370"/>
    </source>
</evidence>
<dbReference type="InterPro" id="IPR024478">
    <property type="entry name" value="HlyB_4HB_MCP"/>
</dbReference>
<dbReference type="Pfam" id="PF12729">
    <property type="entry name" value="4HB_MCP_1"/>
    <property type="match status" value="1"/>
</dbReference>
<organism evidence="8 9">
    <name type="scientific">Bdellovibrio bacteriovorus</name>
    <dbReference type="NCBI Taxonomy" id="959"/>
    <lineage>
        <taxon>Bacteria</taxon>
        <taxon>Pseudomonadati</taxon>
        <taxon>Bdellovibrionota</taxon>
        <taxon>Bdellovibrionia</taxon>
        <taxon>Bdellovibrionales</taxon>
        <taxon>Pseudobdellovibrionaceae</taxon>
        <taxon>Bdellovibrio</taxon>
    </lineage>
</organism>
<comment type="similarity">
    <text evidence="3">Belongs to the methyl-accepting chemotaxis (MCP) protein family.</text>
</comment>
<evidence type="ECO:0000256" key="4">
    <source>
        <dbReference type="PROSITE-ProRule" id="PRU00284"/>
    </source>
</evidence>
<evidence type="ECO:0000259" key="7">
    <source>
        <dbReference type="PROSITE" id="PS50111"/>
    </source>
</evidence>
<dbReference type="SMART" id="SM00283">
    <property type="entry name" value="MA"/>
    <property type="match status" value="1"/>
</dbReference>
<feature type="compositionally biased region" description="Low complexity" evidence="5">
    <location>
        <begin position="503"/>
        <end position="514"/>
    </location>
</feature>
<evidence type="ECO:0000256" key="3">
    <source>
        <dbReference type="ARBA" id="ARBA00029447"/>
    </source>
</evidence>
<keyword evidence="6" id="KW-0812">Transmembrane</keyword>
<dbReference type="InterPro" id="IPR004089">
    <property type="entry name" value="MCPsignal_dom"/>
</dbReference>
<keyword evidence="2" id="KW-0488">Methylation</keyword>
<dbReference type="PANTHER" id="PTHR43531:SF14">
    <property type="entry name" value="METHYL-ACCEPTING CHEMOTAXIS PROTEIN I-RELATED"/>
    <property type="match status" value="1"/>
</dbReference>
<dbReference type="PANTHER" id="PTHR43531">
    <property type="entry name" value="PROTEIN ICFG"/>
    <property type="match status" value="1"/>
</dbReference>
<sequence>MNVRSLNFKVSMIVGILVICSALIAVMSWRSLGNLNFTLTHITNITVPRIDRDHMMKEVFLTQVINERNFALNPAGSPARDAARKYIAERHKEMAGILEQRKTLADEAGLKRIAEFEAVYKEWTELNQQVTELYDQGHDKEALSILVTKGRDVRVRGTEIVDGMVKSNNERMQAEQKAAEVAYAQSRNLLVGTVLGALLFGIACAFLVLRSLSVSINRVISDLTENSTQVSGASQQISVSSEQLAEASSEQAASLEETVATLEELTSMIKINADNAREAARLSGETSQVASRGDKEIHSLMESMQAISQDSKRIEEIINVIDDIAFQTNLLALNAAVEAARAGEQGKGFAVVAEAVRNLAQRSSSAAKDITELIKGSVEKIDRGANQAQQSGKVLGEIVQSAQKVSSLNAEIAGASEEQSNGVTQISKAMNQLDQVTQVNAATSEEAAAASQELSAQAQQLDKVVDLLTYTIKGVRREITAAVSSGQSKSKAIDIKSAKKRPAPVAAAPRKAPATDSMDDWGKVGTTDGF</sequence>
<comment type="subcellular location">
    <subcellularLocation>
        <location evidence="1">Membrane</location>
    </subcellularLocation>
</comment>
<name>A0A1Z3N9V4_BDEBC</name>
<keyword evidence="6" id="KW-1133">Transmembrane helix</keyword>
<dbReference type="AlphaFoldDB" id="A0A1Z3N9V4"/>
<gene>
    <name evidence="8" type="ORF">B9G79_12120</name>
</gene>
<dbReference type="OrthoDB" id="5293144at2"/>
<dbReference type="FunFam" id="1.10.287.950:FF:000001">
    <property type="entry name" value="Methyl-accepting chemotaxis sensory transducer"/>
    <property type="match status" value="1"/>
</dbReference>
<dbReference type="SUPFAM" id="SSF58104">
    <property type="entry name" value="Methyl-accepting chemotaxis protein (MCP) signaling domain"/>
    <property type="match status" value="1"/>
</dbReference>
<accession>A0A1Z3N9V4</accession>
<dbReference type="GO" id="GO:0004888">
    <property type="term" value="F:transmembrane signaling receptor activity"/>
    <property type="evidence" value="ECO:0007669"/>
    <property type="project" value="TreeGrafter"/>
</dbReference>
<dbReference type="EMBL" id="CP020946">
    <property type="protein sequence ID" value="ASD64258.1"/>
    <property type="molecule type" value="Genomic_DNA"/>
</dbReference>
<feature type="domain" description="Methyl-accepting transducer" evidence="7">
    <location>
        <begin position="226"/>
        <end position="455"/>
    </location>
</feature>
<evidence type="ECO:0000313" key="9">
    <source>
        <dbReference type="Proteomes" id="UP000197003"/>
    </source>
</evidence>
<protein>
    <submittedName>
        <fullName evidence="8">Chemotaxis protein</fullName>
    </submittedName>
</protein>
<evidence type="ECO:0000256" key="6">
    <source>
        <dbReference type="SAM" id="Phobius"/>
    </source>
</evidence>
<feature type="transmembrane region" description="Helical" evidence="6">
    <location>
        <begin position="6"/>
        <end position="29"/>
    </location>
</feature>
<dbReference type="Gene3D" id="1.10.287.950">
    <property type="entry name" value="Methyl-accepting chemotaxis protein"/>
    <property type="match status" value="1"/>
</dbReference>
<reference evidence="8 9" key="1">
    <citation type="submission" date="2017-04" db="EMBL/GenBank/DDBJ databases">
        <title>Whole genome sequence of Bdellovibrio bacteriovorus strain SSB218315.</title>
        <authorList>
            <person name="Oyedara O."/>
            <person name="Rodriguez-Perez M.A."/>
        </authorList>
    </citation>
    <scope>NUCLEOTIDE SEQUENCE [LARGE SCALE GENOMIC DNA]</scope>
    <source>
        <strain evidence="8 9">SSB218315</strain>
    </source>
</reference>
<dbReference type="GO" id="GO:0007165">
    <property type="term" value="P:signal transduction"/>
    <property type="evidence" value="ECO:0007669"/>
    <property type="project" value="UniProtKB-KW"/>
</dbReference>
<feature type="region of interest" description="Disordered" evidence="5">
    <location>
        <begin position="493"/>
        <end position="530"/>
    </location>
</feature>
<proteinExistence type="inferred from homology"/>
<dbReference type="PROSITE" id="PS50111">
    <property type="entry name" value="CHEMOTAXIS_TRANSDUC_2"/>
    <property type="match status" value="1"/>
</dbReference>
<evidence type="ECO:0000256" key="2">
    <source>
        <dbReference type="ARBA" id="ARBA00022481"/>
    </source>
</evidence>
<dbReference type="RefSeq" id="WP_088565737.1">
    <property type="nucleotide sequence ID" value="NZ_CP020946.1"/>
</dbReference>
<dbReference type="GO" id="GO:0005886">
    <property type="term" value="C:plasma membrane"/>
    <property type="evidence" value="ECO:0007669"/>
    <property type="project" value="TreeGrafter"/>
</dbReference>
<evidence type="ECO:0000313" key="8">
    <source>
        <dbReference type="EMBL" id="ASD64258.1"/>
    </source>
</evidence>
<feature type="transmembrane region" description="Helical" evidence="6">
    <location>
        <begin position="189"/>
        <end position="209"/>
    </location>
</feature>